<keyword evidence="6" id="KW-1185">Reference proteome</keyword>
<evidence type="ECO:0000256" key="2">
    <source>
        <dbReference type="ARBA" id="ARBA00022801"/>
    </source>
</evidence>
<dbReference type="KEGG" id="mmab:HQ865_03185"/>
<dbReference type="GO" id="GO:0046872">
    <property type="term" value="F:metal ion binding"/>
    <property type="evidence" value="ECO:0007669"/>
    <property type="project" value="UniProtKB-KW"/>
</dbReference>
<dbReference type="GO" id="GO:0016020">
    <property type="term" value="C:membrane"/>
    <property type="evidence" value="ECO:0007669"/>
    <property type="project" value="GOC"/>
</dbReference>
<evidence type="ECO:0000313" key="5">
    <source>
        <dbReference type="EMBL" id="QKJ28803.1"/>
    </source>
</evidence>
<dbReference type="PANTHER" id="PTHR31302">
    <property type="entry name" value="TRANSMEMBRANE PROTEIN WITH METALLOPHOSPHOESTERASE DOMAIN-RELATED"/>
    <property type="match status" value="1"/>
</dbReference>
<accession>A0A7D4PS78</accession>
<keyword evidence="1" id="KW-0479">Metal-binding</keyword>
<keyword evidence="3" id="KW-1133">Transmembrane helix</keyword>
<dbReference type="Proteomes" id="UP000505355">
    <property type="component" value="Chromosome"/>
</dbReference>
<feature type="transmembrane region" description="Helical" evidence="3">
    <location>
        <begin position="43"/>
        <end position="63"/>
    </location>
</feature>
<reference evidence="5 6" key="1">
    <citation type="submission" date="2020-05" db="EMBL/GenBank/DDBJ databases">
        <title>Mucilaginibacter mali sp. nov.</title>
        <authorList>
            <person name="Kim H.S."/>
            <person name="Lee K.C."/>
            <person name="Suh M.K."/>
            <person name="Kim J.-S."/>
            <person name="Han K.-I."/>
            <person name="Eom M.K."/>
            <person name="Shin Y.K."/>
            <person name="Lee J.-S."/>
        </authorList>
    </citation>
    <scope>NUCLEOTIDE SEQUENCE [LARGE SCALE GENOMIC DNA]</scope>
    <source>
        <strain evidence="5 6">G2-14</strain>
    </source>
</reference>
<dbReference type="SUPFAM" id="SSF56300">
    <property type="entry name" value="Metallo-dependent phosphatases"/>
    <property type="match status" value="1"/>
</dbReference>
<dbReference type="InterPro" id="IPR029052">
    <property type="entry name" value="Metallo-depent_PP-like"/>
</dbReference>
<keyword evidence="3" id="KW-0472">Membrane</keyword>
<protein>
    <submittedName>
        <fullName evidence="5">Metallophosphoesterase</fullName>
    </submittedName>
</protein>
<dbReference type="InterPro" id="IPR036259">
    <property type="entry name" value="MFS_trans_sf"/>
</dbReference>
<evidence type="ECO:0000256" key="3">
    <source>
        <dbReference type="SAM" id="Phobius"/>
    </source>
</evidence>
<dbReference type="Gene3D" id="3.60.21.10">
    <property type="match status" value="1"/>
</dbReference>
<dbReference type="PANTHER" id="PTHR31302:SF31">
    <property type="entry name" value="PHOSPHODIESTERASE YAEI"/>
    <property type="match status" value="1"/>
</dbReference>
<dbReference type="AlphaFoldDB" id="A0A7D4PS78"/>
<evidence type="ECO:0000259" key="4">
    <source>
        <dbReference type="Pfam" id="PF00149"/>
    </source>
</evidence>
<proteinExistence type="predicted"/>
<name>A0A7D4PS78_9SPHI</name>
<organism evidence="5 6">
    <name type="scientific">Mucilaginibacter mali</name>
    <dbReference type="NCBI Taxonomy" id="2740462"/>
    <lineage>
        <taxon>Bacteria</taxon>
        <taxon>Pseudomonadati</taxon>
        <taxon>Bacteroidota</taxon>
        <taxon>Sphingobacteriia</taxon>
        <taxon>Sphingobacteriales</taxon>
        <taxon>Sphingobacteriaceae</taxon>
        <taxon>Mucilaginibacter</taxon>
    </lineage>
</organism>
<dbReference type="Pfam" id="PF00149">
    <property type="entry name" value="Metallophos"/>
    <property type="match status" value="1"/>
</dbReference>
<gene>
    <name evidence="5" type="ORF">HQ865_03185</name>
</gene>
<dbReference type="InterPro" id="IPR004843">
    <property type="entry name" value="Calcineurin-like_PHP"/>
</dbReference>
<feature type="transmembrane region" description="Helical" evidence="3">
    <location>
        <begin position="70"/>
        <end position="91"/>
    </location>
</feature>
<dbReference type="GO" id="GO:0008758">
    <property type="term" value="F:UDP-2,3-diacylglucosamine hydrolase activity"/>
    <property type="evidence" value="ECO:0007669"/>
    <property type="project" value="TreeGrafter"/>
</dbReference>
<dbReference type="GO" id="GO:0009245">
    <property type="term" value="P:lipid A biosynthetic process"/>
    <property type="evidence" value="ECO:0007669"/>
    <property type="project" value="TreeGrafter"/>
</dbReference>
<keyword evidence="2" id="KW-0378">Hydrolase</keyword>
<dbReference type="EMBL" id="CP054139">
    <property type="protein sequence ID" value="QKJ28803.1"/>
    <property type="molecule type" value="Genomic_DNA"/>
</dbReference>
<evidence type="ECO:0000313" key="6">
    <source>
        <dbReference type="Proteomes" id="UP000505355"/>
    </source>
</evidence>
<dbReference type="RefSeq" id="WP_173413501.1">
    <property type="nucleotide sequence ID" value="NZ_CP054139.1"/>
</dbReference>
<keyword evidence="3" id="KW-0812">Transmembrane</keyword>
<dbReference type="Gene3D" id="1.20.1250.20">
    <property type="entry name" value="MFS general substrate transporter like domains"/>
    <property type="match status" value="1"/>
</dbReference>
<dbReference type="InterPro" id="IPR051158">
    <property type="entry name" value="Metallophosphoesterase_sf"/>
</dbReference>
<evidence type="ECO:0000256" key="1">
    <source>
        <dbReference type="ARBA" id="ARBA00022723"/>
    </source>
</evidence>
<sequence length="428" mass="48687">MHSLLFVFFIAAVLLTIDAYLLHGLRAALANWAIIRKKGFNIFYWIFCAGMVFGLLCCVYFKLGVGVRAAFLMFFFVTQVAKLCFLPFMIIDDVRRYIIKKRKTKEAAKLKAEDKKEETEPIQITRSSFLMKAGIMATSVPVIGLGAGVVSRVGVFDYQLKRVNLYLPNLPKKFDGLTLGQISDIHSGSYHKRDRIRIRGGVDMLMKEKPDMIFFTGDLVNDVATDIEWVYDCFTPIKAPLGVFSCFGNHDYGDYSQLTGKPRQENRDAMIKLHHSYGWDLLLNENRRLKVEGEEIGIVGIENWGVLSRFPKYGRMDLATKNTGDLPVKLLLSHDPSHWRAEVLPKYPQIDAVFAGHTHGMQFGVQTGYFQWSPIEYLYEEWAGLYREAHQQIYVNVGFGYVGYPGRIGILPEITIFTLRSGTDPSLT</sequence>
<feature type="domain" description="Calcineurin-like phosphoesterase" evidence="4">
    <location>
        <begin position="178"/>
        <end position="360"/>
    </location>
</feature>